<protein>
    <recommendedName>
        <fullName evidence="16">Solute carrier family 25 member 33</fullName>
    </recommendedName>
</protein>
<evidence type="ECO:0000256" key="5">
    <source>
        <dbReference type="ARBA" id="ARBA00022737"/>
    </source>
</evidence>
<evidence type="ECO:0000256" key="2">
    <source>
        <dbReference type="ARBA" id="ARBA00006375"/>
    </source>
</evidence>
<name>A0A8C4R392_EPTBU</name>
<keyword evidence="4 10" id="KW-0812">Transmembrane</keyword>
<reference evidence="14" key="2">
    <citation type="submission" date="2025-09" db="UniProtKB">
        <authorList>
            <consortium name="Ensembl"/>
        </authorList>
    </citation>
    <scope>IDENTIFICATION</scope>
</reference>
<dbReference type="Ensembl" id="ENSEBUT00000025202.1">
    <property type="protein sequence ID" value="ENSEBUP00000024626.1"/>
    <property type="gene ID" value="ENSEBUG00000015197.1"/>
</dbReference>
<feature type="repeat" description="Solcar" evidence="10">
    <location>
        <begin position="268"/>
        <end position="352"/>
    </location>
</feature>
<feature type="chain" id="PRO_5034561903" description="Solute carrier family 25 member 33" evidence="13">
    <location>
        <begin position="19"/>
        <end position="355"/>
    </location>
</feature>
<dbReference type="InterPro" id="IPR018108">
    <property type="entry name" value="MCP_transmembrane"/>
</dbReference>
<reference evidence="14" key="1">
    <citation type="submission" date="2025-08" db="UniProtKB">
        <authorList>
            <consortium name="Ensembl"/>
        </authorList>
    </citation>
    <scope>IDENTIFICATION</scope>
</reference>
<keyword evidence="6" id="KW-0999">Mitochondrion inner membrane</keyword>
<dbReference type="GO" id="GO:0015218">
    <property type="term" value="F:pyrimidine nucleotide transmembrane transporter activity"/>
    <property type="evidence" value="ECO:0007669"/>
    <property type="project" value="InterPro"/>
</dbReference>
<evidence type="ECO:0000256" key="12">
    <source>
        <dbReference type="SAM" id="Phobius"/>
    </source>
</evidence>
<evidence type="ECO:0000256" key="11">
    <source>
        <dbReference type="RuleBase" id="RU000488"/>
    </source>
</evidence>
<keyword evidence="13" id="KW-0732">Signal</keyword>
<feature type="transmembrane region" description="Helical" evidence="12">
    <location>
        <begin position="222"/>
        <end position="243"/>
    </location>
</feature>
<evidence type="ECO:0000256" key="3">
    <source>
        <dbReference type="ARBA" id="ARBA00022448"/>
    </source>
</evidence>
<dbReference type="GeneTree" id="ENSGT00940000166488"/>
<evidence type="ECO:0000256" key="9">
    <source>
        <dbReference type="ARBA" id="ARBA00023136"/>
    </source>
</evidence>
<feature type="signal peptide" evidence="13">
    <location>
        <begin position="1"/>
        <end position="18"/>
    </location>
</feature>
<dbReference type="FunFam" id="1.50.40.10:FF:000028">
    <property type="entry name" value="Solute carrier family 25 member 33"/>
    <property type="match status" value="1"/>
</dbReference>
<sequence length="355" mass="39443">MRWILLLLLAVCDQLSWGKKRTLVQGLRGVLYARFAGSMARLLQLCGGAVGAIVTCPLDVVKTRLQSSGSLAGIRPMESRRSTCLISNIASVDGNTVRFVRGHAPQTAPSLLRCLQTIVEKEGMRSLFRGLGPNLVGMAPSRAIYFAAYSRAKDKFSTIFQPSSSLVHISSAACAGFITNTCVNPIWLVKTRLQLYARHRDECSLTALQCTRHVYRTEGIRGFYRGITASYVGILETIIYFTLYEAMKDSLLRNSTTQNSIDGPKKAIDFLHIMFAAAISKSCACCLAYPHEVGRTRLREEGTKYRSFVQTLLLVVREEGYRALYRGLQAHLLRQIPNTALTMATYELVVHLFSS</sequence>
<evidence type="ECO:0008006" key="16">
    <source>
        <dbReference type="Google" id="ProtNLM"/>
    </source>
</evidence>
<evidence type="ECO:0000313" key="15">
    <source>
        <dbReference type="Proteomes" id="UP000694388"/>
    </source>
</evidence>
<dbReference type="InterPro" id="IPR049562">
    <property type="entry name" value="SLC25A33/36-like"/>
</dbReference>
<dbReference type="SUPFAM" id="SSF103506">
    <property type="entry name" value="Mitochondrial carrier"/>
    <property type="match status" value="1"/>
</dbReference>
<dbReference type="InterPro" id="IPR002067">
    <property type="entry name" value="MCP"/>
</dbReference>
<organism evidence="14 15">
    <name type="scientific">Eptatretus burgeri</name>
    <name type="common">Inshore hagfish</name>
    <dbReference type="NCBI Taxonomy" id="7764"/>
    <lineage>
        <taxon>Eukaryota</taxon>
        <taxon>Metazoa</taxon>
        <taxon>Chordata</taxon>
        <taxon>Craniata</taxon>
        <taxon>Vertebrata</taxon>
        <taxon>Cyclostomata</taxon>
        <taxon>Myxini</taxon>
        <taxon>Myxiniformes</taxon>
        <taxon>Myxinidae</taxon>
        <taxon>Eptatretinae</taxon>
        <taxon>Eptatretus</taxon>
    </lineage>
</organism>
<evidence type="ECO:0000256" key="13">
    <source>
        <dbReference type="SAM" id="SignalP"/>
    </source>
</evidence>
<feature type="repeat" description="Solcar" evidence="10">
    <location>
        <begin position="39"/>
        <end position="155"/>
    </location>
</feature>
<keyword evidence="8" id="KW-0496">Mitochondrion</keyword>
<evidence type="ECO:0000256" key="6">
    <source>
        <dbReference type="ARBA" id="ARBA00022792"/>
    </source>
</evidence>
<dbReference type="Gene3D" id="1.50.40.10">
    <property type="entry name" value="Mitochondrial carrier domain"/>
    <property type="match status" value="1"/>
</dbReference>
<dbReference type="InterPro" id="IPR023395">
    <property type="entry name" value="MCP_dom_sf"/>
</dbReference>
<dbReference type="PANTHER" id="PTHR45829:SF4">
    <property type="entry name" value="MITOCHONDRIAL CARRIER PROTEIN RIM2"/>
    <property type="match status" value="1"/>
</dbReference>
<dbReference type="PROSITE" id="PS50920">
    <property type="entry name" value="SOLCAR"/>
    <property type="match status" value="3"/>
</dbReference>
<accession>A0A8C4R392</accession>
<dbReference type="PRINTS" id="PR00784">
    <property type="entry name" value="MTUNCOUPLING"/>
</dbReference>
<feature type="repeat" description="Solcar" evidence="10">
    <location>
        <begin position="163"/>
        <end position="250"/>
    </location>
</feature>
<evidence type="ECO:0000256" key="4">
    <source>
        <dbReference type="ARBA" id="ARBA00022692"/>
    </source>
</evidence>
<keyword evidence="9 10" id="KW-0472">Membrane</keyword>
<dbReference type="AlphaFoldDB" id="A0A8C4R392"/>
<comment type="similarity">
    <text evidence="2 11">Belongs to the mitochondrial carrier (TC 2.A.29) family.</text>
</comment>
<comment type="subcellular location">
    <subcellularLocation>
        <location evidence="1">Mitochondrion inner membrane</location>
        <topology evidence="1">Multi-pass membrane protein</topology>
    </subcellularLocation>
</comment>
<keyword evidence="3 11" id="KW-0813">Transport</keyword>
<evidence type="ECO:0000256" key="7">
    <source>
        <dbReference type="ARBA" id="ARBA00022989"/>
    </source>
</evidence>
<dbReference type="PANTHER" id="PTHR45829">
    <property type="entry name" value="MITOCHONDRIAL CARRIER PROTEIN RIM2"/>
    <property type="match status" value="1"/>
</dbReference>
<dbReference type="GO" id="GO:0005743">
    <property type="term" value="C:mitochondrial inner membrane"/>
    <property type="evidence" value="ECO:0007669"/>
    <property type="project" value="UniProtKB-SubCell"/>
</dbReference>
<evidence type="ECO:0000256" key="1">
    <source>
        <dbReference type="ARBA" id="ARBA00004448"/>
    </source>
</evidence>
<proteinExistence type="inferred from homology"/>
<evidence type="ECO:0000256" key="8">
    <source>
        <dbReference type="ARBA" id="ARBA00023128"/>
    </source>
</evidence>
<keyword evidence="15" id="KW-1185">Reference proteome</keyword>
<dbReference type="Pfam" id="PF00153">
    <property type="entry name" value="Mito_carr"/>
    <property type="match status" value="3"/>
</dbReference>
<evidence type="ECO:0000313" key="14">
    <source>
        <dbReference type="Ensembl" id="ENSEBUP00000024626.1"/>
    </source>
</evidence>
<dbReference type="GO" id="GO:1990519">
    <property type="term" value="P:pyrimidine nucleotide import into mitochondrion"/>
    <property type="evidence" value="ECO:0007669"/>
    <property type="project" value="TreeGrafter"/>
</dbReference>
<keyword evidence="7 12" id="KW-1133">Transmembrane helix</keyword>
<evidence type="ECO:0000256" key="10">
    <source>
        <dbReference type="PROSITE-ProRule" id="PRU00282"/>
    </source>
</evidence>
<dbReference type="Proteomes" id="UP000694388">
    <property type="component" value="Unplaced"/>
</dbReference>
<keyword evidence="5" id="KW-0677">Repeat</keyword>